<evidence type="ECO:0000256" key="1">
    <source>
        <dbReference type="SAM" id="MobiDB-lite"/>
    </source>
</evidence>
<sequence length="135" mass="15063">MKHALRLQYSNRHTASLSARESNRVGIGSLGKSERRRPHAFARPHERALDKWTPNPARAASLPSFASCPRPEHSRTPVLPQPTAHCPMQSRFCRHNSWHAVQRPAPRPCLYSRPGTACRPATVEAAFVPDGEDSL</sequence>
<dbReference type="Proteomes" id="UP000246740">
    <property type="component" value="Unassembled WGS sequence"/>
</dbReference>
<protein>
    <submittedName>
        <fullName evidence="2">Uncharacterized protein</fullName>
    </submittedName>
</protein>
<dbReference type="AlphaFoldDB" id="A0A317XQP8"/>
<keyword evidence="3" id="KW-1185">Reference proteome</keyword>
<dbReference type="InParanoid" id="A0A317XQP8"/>
<evidence type="ECO:0000313" key="2">
    <source>
        <dbReference type="EMBL" id="PWY99620.1"/>
    </source>
</evidence>
<proteinExistence type="predicted"/>
<reference evidence="2 3" key="1">
    <citation type="journal article" date="2018" name="Mol. Biol. Evol.">
        <title>Broad Genomic Sampling Reveals a Smut Pathogenic Ancestry of the Fungal Clade Ustilaginomycotina.</title>
        <authorList>
            <person name="Kijpornyongpan T."/>
            <person name="Mondo S.J."/>
            <person name="Barry K."/>
            <person name="Sandor L."/>
            <person name="Lee J."/>
            <person name="Lipzen A."/>
            <person name="Pangilinan J."/>
            <person name="LaButti K."/>
            <person name="Hainaut M."/>
            <person name="Henrissat B."/>
            <person name="Grigoriev I.V."/>
            <person name="Spatafora J.W."/>
            <person name="Aime M.C."/>
        </authorList>
    </citation>
    <scope>NUCLEOTIDE SEQUENCE [LARGE SCALE GENOMIC DNA]</scope>
    <source>
        <strain evidence="2 3">MCA 3645</strain>
    </source>
</reference>
<gene>
    <name evidence="2" type="ORF">BCV70DRAFT_110252</name>
</gene>
<feature type="region of interest" description="Disordered" evidence="1">
    <location>
        <begin position="63"/>
        <end position="82"/>
    </location>
</feature>
<name>A0A317XQP8_9BASI</name>
<evidence type="ECO:0000313" key="3">
    <source>
        <dbReference type="Proteomes" id="UP000246740"/>
    </source>
</evidence>
<organism evidence="2 3">
    <name type="scientific">Testicularia cyperi</name>
    <dbReference type="NCBI Taxonomy" id="1882483"/>
    <lineage>
        <taxon>Eukaryota</taxon>
        <taxon>Fungi</taxon>
        <taxon>Dikarya</taxon>
        <taxon>Basidiomycota</taxon>
        <taxon>Ustilaginomycotina</taxon>
        <taxon>Ustilaginomycetes</taxon>
        <taxon>Ustilaginales</taxon>
        <taxon>Anthracoideaceae</taxon>
        <taxon>Testicularia</taxon>
    </lineage>
</organism>
<feature type="region of interest" description="Disordered" evidence="1">
    <location>
        <begin position="28"/>
        <end position="48"/>
    </location>
</feature>
<dbReference type="EMBL" id="KZ819194">
    <property type="protein sequence ID" value="PWY99620.1"/>
    <property type="molecule type" value="Genomic_DNA"/>
</dbReference>
<accession>A0A317XQP8</accession>